<name>A0A1I5URG8_9BACI</name>
<dbReference type="InterPro" id="IPR051204">
    <property type="entry name" value="ABC_transp_perm/SBD"/>
</dbReference>
<feature type="domain" description="ABC transmembrane type-1" evidence="11">
    <location>
        <begin position="22"/>
        <end position="202"/>
    </location>
</feature>
<keyword evidence="3 10" id="KW-0813">Transport</keyword>
<dbReference type="OrthoDB" id="9801163at2"/>
<evidence type="ECO:0000256" key="9">
    <source>
        <dbReference type="ARBA" id="ARBA00035652"/>
    </source>
</evidence>
<feature type="transmembrane region" description="Helical" evidence="10">
    <location>
        <begin position="83"/>
        <end position="101"/>
    </location>
</feature>
<evidence type="ECO:0000256" key="8">
    <source>
        <dbReference type="ARBA" id="ARBA00035642"/>
    </source>
</evidence>
<dbReference type="InterPro" id="IPR035906">
    <property type="entry name" value="MetI-like_sf"/>
</dbReference>
<dbReference type="Gene3D" id="3.40.190.120">
    <property type="entry name" value="Osmoprotection protein (prox), domain 2"/>
    <property type="match status" value="1"/>
</dbReference>
<feature type="transmembrane region" description="Helical" evidence="10">
    <location>
        <begin position="138"/>
        <end position="163"/>
    </location>
</feature>
<proteinExistence type="inferred from homology"/>
<dbReference type="Pfam" id="PF00528">
    <property type="entry name" value="BPD_transp_1"/>
    <property type="match status" value="1"/>
</dbReference>
<feature type="transmembrane region" description="Helical" evidence="10">
    <location>
        <begin position="26"/>
        <end position="45"/>
    </location>
</feature>
<sequence>MGVFQEMLDLFQNRQNMFWTLLWEHIHMSLLALLCAVFISVPLGIYLSRKKRVAEPVIGAAAVLQTIPSLALLGFMILILNEIGTFPAVVALTAYALLPILRNTYTGISEVDPAVKEAATGMGMSSFRRLRKVELPMAIPVIMAGIRTSMVLIVGTATLAALISAGGLGDFIMTGIDRADNAYILLGAIPAALLALFFDFILRVTEKTSKGKALTPVAAVLGAALLVVALPLFSFNQKPDLVIGGKMGAEPEIIANMYHHLIENETDLNVEVQSGFGSTAAAFNALQVDEIDIYPEFTGTALTALLDQTASPGSTEEEVYERAAKGMAREYNMAYLEPMQFNNTYALAMREKQAQKLGIETISDLGPYTDQLTPGFTFEFANRQDGYLGIQEVYGLTFENVETMDAGLRARALEVGEVDIIDAYFTSADIVEYNMRVLEDDKNLFPPYQGAPLMKQKTLEAHPELERILNQLSGEITNEEMQQMNYMVDYNDADPSIVAREYLTDNGFFD</sequence>
<dbReference type="PROSITE" id="PS50928">
    <property type="entry name" value="ABC_TM1"/>
    <property type="match status" value="1"/>
</dbReference>
<comment type="similarity">
    <text evidence="2">Belongs to the binding-protein-dependent transport system permease family. CysTW subfamily.</text>
</comment>
<keyword evidence="13" id="KW-1185">Reference proteome</keyword>
<dbReference type="Gene3D" id="3.40.190.10">
    <property type="entry name" value="Periplasmic binding protein-like II"/>
    <property type="match status" value="1"/>
</dbReference>
<dbReference type="GO" id="GO:0022857">
    <property type="term" value="F:transmembrane transporter activity"/>
    <property type="evidence" value="ECO:0007669"/>
    <property type="project" value="InterPro"/>
</dbReference>
<dbReference type="PANTHER" id="PTHR30177">
    <property type="entry name" value="GLYCINE BETAINE/L-PROLINE TRANSPORT SYSTEM PERMEASE PROTEIN PROW"/>
    <property type="match status" value="1"/>
</dbReference>
<accession>A0A1I5URG8</accession>
<evidence type="ECO:0000313" key="12">
    <source>
        <dbReference type="EMBL" id="SFP97768.1"/>
    </source>
</evidence>
<dbReference type="Pfam" id="PF04069">
    <property type="entry name" value="OpuAC"/>
    <property type="match status" value="1"/>
</dbReference>
<keyword evidence="4 10" id="KW-0812">Transmembrane</keyword>
<feature type="transmembrane region" description="Helical" evidence="10">
    <location>
        <begin position="214"/>
        <end position="233"/>
    </location>
</feature>
<dbReference type="InterPro" id="IPR007210">
    <property type="entry name" value="ABC_Gly_betaine_transp_sub-bd"/>
</dbReference>
<dbReference type="CDD" id="cd13610">
    <property type="entry name" value="PBP2_ChoS"/>
    <property type="match status" value="1"/>
</dbReference>
<evidence type="ECO:0000256" key="4">
    <source>
        <dbReference type="ARBA" id="ARBA00022692"/>
    </source>
</evidence>
<evidence type="ECO:0000256" key="3">
    <source>
        <dbReference type="ARBA" id="ARBA00022448"/>
    </source>
</evidence>
<feature type="transmembrane region" description="Helical" evidence="10">
    <location>
        <begin position="57"/>
        <end position="77"/>
    </location>
</feature>
<dbReference type="AlphaFoldDB" id="A0A1I5URG8"/>
<gene>
    <name evidence="12" type="ORF">SAMN05518683_11424</name>
</gene>
<evidence type="ECO:0000256" key="10">
    <source>
        <dbReference type="RuleBase" id="RU363032"/>
    </source>
</evidence>
<dbReference type="EMBL" id="FOXD01000014">
    <property type="protein sequence ID" value="SFP97768.1"/>
    <property type="molecule type" value="Genomic_DNA"/>
</dbReference>
<dbReference type="CDD" id="cd06261">
    <property type="entry name" value="TM_PBP2"/>
    <property type="match status" value="1"/>
</dbReference>
<dbReference type="Gene3D" id="1.10.3720.10">
    <property type="entry name" value="MetI-like"/>
    <property type="match status" value="1"/>
</dbReference>
<dbReference type="GO" id="GO:0031460">
    <property type="term" value="P:glycine betaine transport"/>
    <property type="evidence" value="ECO:0007669"/>
    <property type="project" value="TreeGrafter"/>
</dbReference>
<protein>
    <submittedName>
        <fullName evidence="12">Osmoprotectant transport system permease protein</fullName>
    </submittedName>
</protein>
<keyword evidence="5" id="KW-0029">Amino-acid transport</keyword>
<dbReference type="InterPro" id="IPR058089">
    <property type="entry name" value="EgtUBC_SBD"/>
</dbReference>
<dbReference type="SUPFAM" id="SSF53850">
    <property type="entry name" value="Periplasmic binding protein-like II"/>
    <property type="match status" value="1"/>
</dbReference>
<evidence type="ECO:0000256" key="1">
    <source>
        <dbReference type="ARBA" id="ARBA00004651"/>
    </source>
</evidence>
<comment type="subcellular location">
    <subcellularLocation>
        <location evidence="1 10">Cell membrane</location>
        <topology evidence="1 10">Multi-pass membrane protein</topology>
    </subcellularLocation>
</comment>
<evidence type="ECO:0000256" key="5">
    <source>
        <dbReference type="ARBA" id="ARBA00022970"/>
    </source>
</evidence>
<keyword evidence="7 10" id="KW-0472">Membrane</keyword>
<comment type="similarity">
    <text evidence="9">In the N-terminal section; belongs to the binding-protein-dependent transport system permease family.</text>
</comment>
<dbReference type="Proteomes" id="UP000198892">
    <property type="component" value="Unassembled WGS sequence"/>
</dbReference>
<reference evidence="13" key="1">
    <citation type="submission" date="2016-10" db="EMBL/GenBank/DDBJ databases">
        <authorList>
            <person name="Varghese N."/>
            <person name="Submissions S."/>
        </authorList>
    </citation>
    <scope>NUCLEOTIDE SEQUENCE [LARGE SCALE GENOMIC DNA]</scope>
    <source>
        <strain evidence="13">S7</strain>
    </source>
</reference>
<dbReference type="GO" id="GO:0006865">
    <property type="term" value="P:amino acid transport"/>
    <property type="evidence" value="ECO:0007669"/>
    <property type="project" value="UniProtKB-KW"/>
</dbReference>
<comment type="similarity">
    <text evidence="8">In the C-terminal section; belongs to the OsmX family.</text>
</comment>
<dbReference type="FunFam" id="1.10.3720.10:FF:000001">
    <property type="entry name" value="Glycine betaine ABC transporter, permease"/>
    <property type="match status" value="1"/>
</dbReference>
<evidence type="ECO:0000256" key="6">
    <source>
        <dbReference type="ARBA" id="ARBA00022989"/>
    </source>
</evidence>
<evidence type="ECO:0000256" key="7">
    <source>
        <dbReference type="ARBA" id="ARBA00023136"/>
    </source>
</evidence>
<dbReference type="PANTHER" id="PTHR30177:SF4">
    <property type="entry name" value="OSMOPROTECTANT IMPORT PERMEASE PROTEIN OSMW"/>
    <property type="match status" value="1"/>
</dbReference>
<dbReference type="GO" id="GO:0043190">
    <property type="term" value="C:ATP-binding cassette (ABC) transporter complex"/>
    <property type="evidence" value="ECO:0007669"/>
    <property type="project" value="InterPro"/>
</dbReference>
<dbReference type="STRING" id="1884432.SAMN05518683_11424"/>
<dbReference type="SUPFAM" id="SSF161098">
    <property type="entry name" value="MetI-like"/>
    <property type="match status" value="1"/>
</dbReference>
<dbReference type="InterPro" id="IPR000515">
    <property type="entry name" value="MetI-like"/>
</dbReference>
<evidence type="ECO:0000259" key="11">
    <source>
        <dbReference type="PROSITE" id="PS50928"/>
    </source>
</evidence>
<keyword evidence="6 10" id="KW-1133">Transmembrane helix</keyword>
<evidence type="ECO:0000256" key="2">
    <source>
        <dbReference type="ARBA" id="ARBA00007069"/>
    </source>
</evidence>
<dbReference type="RefSeq" id="WP_093337893.1">
    <property type="nucleotide sequence ID" value="NZ_FOXD01000014.1"/>
</dbReference>
<feature type="transmembrane region" description="Helical" evidence="10">
    <location>
        <begin position="183"/>
        <end position="202"/>
    </location>
</feature>
<organism evidence="12 13">
    <name type="scientific">Salibacterium halotolerans</name>
    <dbReference type="NCBI Taxonomy" id="1884432"/>
    <lineage>
        <taxon>Bacteria</taxon>
        <taxon>Bacillati</taxon>
        <taxon>Bacillota</taxon>
        <taxon>Bacilli</taxon>
        <taxon>Bacillales</taxon>
        <taxon>Bacillaceae</taxon>
    </lineage>
</organism>
<evidence type="ECO:0000313" key="13">
    <source>
        <dbReference type="Proteomes" id="UP000198892"/>
    </source>
</evidence>